<evidence type="ECO:0000313" key="12">
    <source>
        <dbReference type="Proteomes" id="UP001321453"/>
    </source>
</evidence>
<comment type="caution">
    <text evidence="11">The sequence shown here is derived from an EMBL/GenBank/DDBJ whole genome shotgun (WGS) entry which is preliminary data.</text>
</comment>
<keyword evidence="8" id="KW-0460">Magnesium</keyword>
<organism evidence="11 12">
    <name type="scientific">Cellulomonas edaphi</name>
    <dbReference type="NCBI Taxonomy" id="3053468"/>
    <lineage>
        <taxon>Bacteria</taxon>
        <taxon>Bacillati</taxon>
        <taxon>Actinomycetota</taxon>
        <taxon>Actinomycetes</taxon>
        <taxon>Micrococcales</taxon>
        <taxon>Cellulomonadaceae</taxon>
        <taxon>Cellulomonas</taxon>
    </lineage>
</organism>
<evidence type="ECO:0000256" key="7">
    <source>
        <dbReference type="ARBA" id="ARBA00022827"/>
    </source>
</evidence>
<name>A0ABT7SBZ4_9CELL</name>
<dbReference type="PANTHER" id="PTHR30040:SF2">
    <property type="entry name" value="FAD:PROTEIN FMN TRANSFERASE"/>
    <property type="match status" value="1"/>
</dbReference>
<keyword evidence="12" id="KW-1185">Reference proteome</keyword>
<keyword evidence="7" id="KW-0274">FAD</keyword>
<evidence type="ECO:0000256" key="2">
    <source>
        <dbReference type="ARBA" id="ARBA00011955"/>
    </source>
</evidence>
<evidence type="ECO:0000256" key="10">
    <source>
        <dbReference type="ARBA" id="ARBA00048540"/>
    </source>
</evidence>
<dbReference type="EMBL" id="JAUCGR010000004">
    <property type="protein sequence ID" value="MDM7832522.1"/>
    <property type="molecule type" value="Genomic_DNA"/>
</dbReference>
<evidence type="ECO:0000256" key="9">
    <source>
        <dbReference type="ARBA" id="ARBA00031306"/>
    </source>
</evidence>
<keyword evidence="4" id="KW-0285">Flavoprotein</keyword>
<dbReference type="EC" id="2.7.1.180" evidence="2"/>
<dbReference type="RefSeq" id="WP_289448024.1">
    <property type="nucleotide sequence ID" value="NZ_JAUCGR010000004.1"/>
</dbReference>
<accession>A0ABT7SBZ4</accession>
<sequence>MGIPMSLDVRGADRPQAWAAVTEAFELLHAADRRFDRRRPDSEVSRYGRGEVPPALISDELREVLALAERTTDASGGAFSVRAPDGSLDTDGVVKGWAAQRAADVLRAAGLTRFCLNAGGDVATAGEPEQGRGWNVAVRDPADAQRFLAILEVRDGGVATSGTYERGGHVWDGRTGATAAGLVSATVVAADLVTADLLATSVLALGPDGIAWASAHGAAAVIAVRPDGQVLTDRAGASLLGTSV</sequence>
<evidence type="ECO:0000256" key="1">
    <source>
        <dbReference type="ARBA" id="ARBA00001946"/>
    </source>
</evidence>
<dbReference type="Gene3D" id="3.10.520.10">
    <property type="entry name" value="ApbE-like domains"/>
    <property type="match status" value="2"/>
</dbReference>
<dbReference type="GO" id="GO:0016740">
    <property type="term" value="F:transferase activity"/>
    <property type="evidence" value="ECO:0007669"/>
    <property type="project" value="UniProtKB-KW"/>
</dbReference>
<evidence type="ECO:0000256" key="4">
    <source>
        <dbReference type="ARBA" id="ARBA00022630"/>
    </source>
</evidence>
<keyword evidence="5 11" id="KW-0808">Transferase</keyword>
<comment type="catalytic activity">
    <reaction evidence="10">
        <text>L-threonyl-[protein] + FAD = FMN-L-threonyl-[protein] + AMP + H(+)</text>
        <dbReference type="Rhea" id="RHEA:36847"/>
        <dbReference type="Rhea" id="RHEA-COMP:11060"/>
        <dbReference type="Rhea" id="RHEA-COMP:11061"/>
        <dbReference type="ChEBI" id="CHEBI:15378"/>
        <dbReference type="ChEBI" id="CHEBI:30013"/>
        <dbReference type="ChEBI" id="CHEBI:57692"/>
        <dbReference type="ChEBI" id="CHEBI:74257"/>
        <dbReference type="ChEBI" id="CHEBI:456215"/>
        <dbReference type="EC" id="2.7.1.180"/>
    </reaction>
</comment>
<protein>
    <recommendedName>
        <fullName evidence="3">FAD:protein FMN transferase</fullName>
        <ecNumber evidence="2">2.7.1.180</ecNumber>
    </recommendedName>
    <alternativeName>
        <fullName evidence="9">Flavin transferase</fullName>
    </alternativeName>
</protein>
<gene>
    <name evidence="11" type="ORF">QRT05_14365</name>
</gene>
<reference evidence="11 12" key="1">
    <citation type="submission" date="2023-06" db="EMBL/GenBank/DDBJ databases">
        <title>Cellulomonas sp. MW9 Whole genome sequence.</title>
        <authorList>
            <person name="Park S."/>
        </authorList>
    </citation>
    <scope>NUCLEOTIDE SEQUENCE [LARGE SCALE GENOMIC DNA]</scope>
    <source>
        <strain evidence="11 12">MW9</strain>
    </source>
</reference>
<dbReference type="PANTHER" id="PTHR30040">
    <property type="entry name" value="THIAMINE BIOSYNTHESIS LIPOPROTEIN APBE"/>
    <property type="match status" value="1"/>
</dbReference>
<proteinExistence type="predicted"/>
<dbReference type="Proteomes" id="UP001321453">
    <property type="component" value="Unassembled WGS sequence"/>
</dbReference>
<dbReference type="SUPFAM" id="SSF143631">
    <property type="entry name" value="ApbE-like"/>
    <property type="match status" value="1"/>
</dbReference>
<evidence type="ECO:0000313" key="11">
    <source>
        <dbReference type="EMBL" id="MDM7832522.1"/>
    </source>
</evidence>
<keyword evidence="6" id="KW-0479">Metal-binding</keyword>
<evidence type="ECO:0000256" key="6">
    <source>
        <dbReference type="ARBA" id="ARBA00022723"/>
    </source>
</evidence>
<evidence type="ECO:0000256" key="3">
    <source>
        <dbReference type="ARBA" id="ARBA00016337"/>
    </source>
</evidence>
<dbReference type="Pfam" id="PF02424">
    <property type="entry name" value="ApbE"/>
    <property type="match status" value="2"/>
</dbReference>
<dbReference type="InterPro" id="IPR024932">
    <property type="entry name" value="ApbE"/>
</dbReference>
<dbReference type="InterPro" id="IPR003374">
    <property type="entry name" value="ApbE-like_sf"/>
</dbReference>
<evidence type="ECO:0000256" key="8">
    <source>
        <dbReference type="ARBA" id="ARBA00022842"/>
    </source>
</evidence>
<evidence type="ECO:0000256" key="5">
    <source>
        <dbReference type="ARBA" id="ARBA00022679"/>
    </source>
</evidence>
<comment type="cofactor">
    <cofactor evidence="1">
        <name>Mg(2+)</name>
        <dbReference type="ChEBI" id="CHEBI:18420"/>
    </cofactor>
</comment>